<evidence type="ECO:0000259" key="8">
    <source>
        <dbReference type="PROSITE" id="PS50928"/>
    </source>
</evidence>
<dbReference type="Proteomes" id="UP000483035">
    <property type="component" value="Unassembled WGS sequence"/>
</dbReference>
<protein>
    <submittedName>
        <fullName evidence="9">ABC transporter permease subunit</fullName>
    </submittedName>
</protein>
<dbReference type="InterPro" id="IPR035906">
    <property type="entry name" value="MetI-like_sf"/>
</dbReference>
<keyword evidence="3" id="KW-1003">Cell membrane</keyword>
<keyword evidence="5 7" id="KW-1133">Transmembrane helix</keyword>
<dbReference type="PANTHER" id="PTHR30151:SF0">
    <property type="entry name" value="ABC TRANSPORTER PERMEASE PROTEIN MJ0413-RELATED"/>
    <property type="match status" value="1"/>
</dbReference>
<dbReference type="CDD" id="cd06261">
    <property type="entry name" value="TM_PBP2"/>
    <property type="match status" value="1"/>
</dbReference>
<dbReference type="Gene3D" id="1.10.3720.10">
    <property type="entry name" value="MetI-like"/>
    <property type="match status" value="1"/>
</dbReference>
<keyword evidence="4 7" id="KW-0812">Transmembrane</keyword>
<comment type="caution">
    <text evidence="9">The sequence shown here is derived from an EMBL/GenBank/DDBJ whole genome shotgun (WGS) entry which is preliminary data.</text>
</comment>
<dbReference type="RefSeq" id="WP_163992272.1">
    <property type="nucleotide sequence ID" value="NZ_WUEY01000021.1"/>
</dbReference>
<dbReference type="PROSITE" id="PS50928">
    <property type="entry name" value="ABC_TM1"/>
    <property type="match status" value="1"/>
</dbReference>
<evidence type="ECO:0000256" key="7">
    <source>
        <dbReference type="RuleBase" id="RU363032"/>
    </source>
</evidence>
<evidence type="ECO:0000313" key="9">
    <source>
        <dbReference type="EMBL" id="NEI73697.1"/>
    </source>
</evidence>
<evidence type="ECO:0000256" key="6">
    <source>
        <dbReference type="ARBA" id="ARBA00023136"/>
    </source>
</evidence>
<dbReference type="InterPro" id="IPR000515">
    <property type="entry name" value="MetI-like"/>
</dbReference>
<evidence type="ECO:0000313" key="10">
    <source>
        <dbReference type="Proteomes" id="UP000483035"/>
    </source>
</evidence>
<keyword evidence="2 7" id="KW-0813">Transport</keyword>
<feature type="domain" description="ABC transmembrane type-1" evidence="8">
    <location>
        <begin position="56"/>
        <end position="237"/>
    </location>
</feature>
<dbReference type="GO" id="GO:0055085">
    <property type="term" value="P:transmembrane transport"/>
    <property type="evidence" value="ECO:0007669"/>
    <property type="project" value="InterPro"/>
</dbReference>
<evidence type="ECO:0000256" key="3">
    <source>
        <dbReference type="ARBA" id="ARBA00022475"/>
    </source>
</evidence>
<feature type="transmembrane region" description="Helical" evidence="7">
    <location>
        <begin position="60"/>
        <end position="82"/>
    </location>
</feature>
<keyword evidence="6 7" id="KW-0472">Membrane</keyword>
<dbReference type="EMBL" id="WUEY01000021">
    <property type="protein sequence ID" value="NEI73697.1"/>
    <property type="molecule type" value="Genomic_DNA"/>
</dbReference>
<feature type="transmembrane region" description="Helical" evidence="7">
    <location>
        <begin position="181"/>
        <end position="206"/>
    </location>
</feature>
<name>A0A6L9UHU4_9HYPH</name>
<evidence type="ECO:0000256" key="4">
    <source>
        <dbReference type="ARBA" id="ARBA00022692"/>
    </source>
</evidence>
<evidence type="ECO:0000256" key="2">
    <source>
        <dbReference type="ARBA" id="ARBA00022448"/>
    </source>
</evidence>
<sequence length="257" mass="27880">MKTLDRHIAWNALLLPFLILLVWQGLAIRAHTPLFPGPWQIMLSIGKLYPQIVGQLGHTLMRACIGFLVAAALMVPLGILLGRLKLLGQVLEPAIDMLATLPPPAVVPIVMLFAGTGDGAKIVIICYAAAVPLLMNTYEASKTVHPSANLVARALHLTRLEAMWHIDLPAALPMIATGVRLAVSSALLVSVTSEMLLATNGIGVFIQRQQENFQIAGGLAGIAFISLAGLIINSLVFQFEKRWLFWHYRNLDTNSKG</sequence>
<dbReference type="GO" id="GO:0005886">
    <property type="term" value="C:plasma membrane"/>
    <property type="evidence" value="ECO:0007669"/>
    <property type="project" value="UniProtKB-SubCell"/>
</dbReference>
<organism evidence="9 10">
    <name type="scientific">Rhizobium lusitanum</name>
    <dbReference type="NCBI Taxonomy" id="293958"/>
    <lineage>
        <taxon>Bacteria</taxon>
        <taxon>Pseudomonadati</taxon>
        <taxon>Pseudomonadota</taxon>
        <taxon>Alphaproteobacteria</taxon>
        <taxon>Hyphomicrobiales</taxon>
        <taxon>Rhizobiaceae</taxon>
        <taxon>Rhizobium/Agrobacterium group</taxon>
        <taxon>Rhizobium</taxon>
    </lineage>
</organism>
<reference evidence="9 10" key="1">
    <citation type="submission" date="2019-12" db="EMBL/GenBank/DDBJ databases">
        <title>Rhizobium genotypes associated with high levels of biological nitrogen fixation by grain legumes in a temperate-maritime cropping system.</title>
        <authorList>
            <person name="Maluk M."/>
            <person name="Francesc Ferrando Molina F."/>
            <person name="Lopez Del Egido L."/>
            <person name="Lafos M."/>
            <person name="Langarica-Fuentes A."/>
            <person name="Gebre Yohannes G."/>
            <person name="Young M.W."/>
            <person name="Martin P."/>
            <person name="Gantlett R."/>
            <person name="Kenicer G."/>
            <person name="Hawes C."/>
            <person name="Begg G.S."/>
            <person name="Quilliam R.S."/>
            <person name="Squire G.R."/>
            <person name="Poole P.S."/>
            <person name="Young P.W."/>
            <person name="Iannetta P.M."/>
            <person name="James E.K."/>
        </authorList>
    </citation>
    <scope>NUCLEOTIDE SEQUENCE [LARGE SCALE GENOMIC DNA]</scope>
    <source>
        <strain evidence="9 10">JHI1118</strain>
    </source>
</reference>
<dbReference type="AlphaFoldDB" id="A0A6L9UHU4"/>
<evidence type="ECO:0000256" key="1">
    <source>
        <dbReference type="ARBA" id="ARBA00004651"/>
    </source>
</evidence>
<dbReference type="Pfam" id="PF00528">
    <property type="entry name" value="BPD_transp_1"/>
    <property type="match status" value="1"/>
</dbReference>
<gene>
    <name evidence="9" type="ORF">GR212_29525</name>
</gene>
<proteinExistence type="inferred from homology"/>
<dbReference type="PANTHER" id="PTHR30151">
    <property type="entry name" value="ALKANE SULFONATE ABC TRANSPORTER-RELATED, MEMBRANE SUBUNIT"/>
    <property type="match status" value="1"/>
</dbReference>
<dbReference type="SUPFAM" id="SSF161098">
    <property type="entry name" value="MetI-like"/>
    <property type="match status" value="1"/>
</dbReference>
<comment type="subcellular location">
    <subcellularLocation>
        <location evidence="1 7">Cell membrane</location>
        <topology evidence="1 7">Multi-pass membrane protein</topology>
    </subcellularLocation>
</comment>
<accession>A0A6L9UHU4</accession>
<evidence type="ECO:0000256" key="5">
    <source>
        <dbReference type="ARBA" id="ARBA00022989"/>
    </source>
</evidence>
<feature type="transmembrane region" description="Helical" evidence="7">
    <location>
        <begin position="218"/>
        <end position="239"/>
    </location>
</feature>
<comment type="similarity">
    <text evidence="7">Belongs to the binding-protein-dependent transport system permease family.</text>
</comment>